<sequence length="878" mass="99782">MKMKKEKEDEERKRKDEEDRVKETAALVRELIERWNKENLPVQKEVEVSIGKKRKRSVMQAPVTETSNIKDVSHSEQISTPKSEETVNQKKSAKEKPSPWSIASGDYWIQAWDTVNVIKPAGRKQEKVDIKEELGEEEDVEEEEVDFCLLVDLPELKKNPKKGGQPLDPLMNKLLQCCAKRAEPNKQLWRCKGEQCGFTFAGHAKGHVTHHAKDCTKLLKNPQDEAAAFKRKKAPLVMVQEADERTVKRQRVSKAVEKDKPDVKAPFKISSGSAEYFAGAQEKGRTQRHARLALAITKLFCTAGLPMHLISRDEFIEMLNIADNSYNVPTCDKLETDFIPAEQEEVKRKQMEHLQEADNLSLSFDGGTSRGREAFWTFHASIPEKSRAYLVEAKEATGDSHTAEWIKALAIAIIIRIGIKKFCGICISNRVKSQPHPKYDRTLKTVRGTVAFFHKSHLGIKQLTDELKTTGETRALEAIVWRCISAIKKVVALGDVKFEPGGKLSRQTQDFAFKNSQLLALGLPIAKAVHCLESNDANANDVYLLVHAVMLEIEEVVRDLDNDFPLDIQAEVIALLNQRYAQLFDPTSPGNIASKAFLAAAYLNPNNIQHDAYVFRWEDIRHPEADFEGIDHPTVFKEVTRELCKIAKNEIKHGKKSEFTQYNGRAKEFKDQLLTEFRLKQISMQYYDGGKFLWAARLHKFYQYVSLICLTLLAIKLYSLRVNSMAEERTVSHFTWLTPPERSRMKVTTMTAIIQVGQFYQCEKKTRNDSIHYWHVKNKFIGSTSHPKTNQESDEWLDEPSEKDREEEGLEGLIIAAPASEFEELTVIVVQPERMSVRLRGVGTVAGCMVLRKCDGTSAKLLATLPICYLGVPVKFDN</sequence>
<dbReference type="EMBL" id="JANVFU010000010">
    <property type="protein sequence ID" value="KAJ3742612.1"/>
    <property type="molecule type" value="Genomic_DNA"/>
</dbReference>
<dbReference type="Proteomes" id="UP001142393">
    <property type="component" value="Unassembled WGS sequence"/>
</dbReference>
<organism evidence="2 3">
    <name type="scientific">Lentinula detonsa</name>
    <dbReference type="NCBI Taxonomy" id="2804962"/>
    <lineage>
        <taxon>Eukaryota</taxon>
        <taxon>Fungi</taxon>
        <taxon>Dikarya</taxon>
        <taxon>Basidiomycota</taxon>
        <taxon>Agaricomycotina</taxon>
        <taxon>Agaricomycetes</taxon>
        <taxon>Agaricomycetidae</taxon>
        <taxon>Agaricales</taxon>
        <taxon>Marasmiineae</taxon>
        <taxon>Omphalotaceae</taxon>
        <taxon>Lentinula</taxon>
    </lineage>
</organism>
<feature type="region of interest" description="Disordered" evidence="1">
    <location>
        <begin position="1"/>
        <end position="22"/>
    </location>
</feature>
<feature type="region of interest" description="Disordered" evidence="1">
    <location>
        <begin position="48"/>
        <end position="99"/>
    </location>
</feature>
<feature type="compositionally biased region" description="Polar residues" evidence="1">
    <location>
        <begin position="63"/>
        <end position="81"/>
    </location>
</feature>
<dbReference type="AlphaFoldDB" id="A0A9W8NXK5"/>
<feature type="region of interest" description="Disordered" evidence="1">
    <location>
        <begin position="784"/>
        <end position="803"/>
    </location>
</feature>
<evidence type="ECO:0000313" key="3">
    <source>
        <dbReference type="Proteomes" id="UP001142393"/>
    </source>
</evidence>
<dbReference type="SUPFAM" id="SSF53098">
    <property type="entry name" value="Ribonuclease H-like"/>
    <property type="match status" value="1"/>
</dbReference>
<gene>
    <name evidence="2" type="ORF">DFH05DRAFT_1572002</name>
</gene>
<evidence type="ECO:0000313" key="2">
    <source>
        <dbReference type="EMBL" id="KAJ3742612.1"/>
    </source>
</evidence>
<proteinExistence type="predicted"/>
<keyword evidence="3" id="KW-1185">Reference proteome</keyword>
<comment type="caution">
    <text evidence="2">The sequence shown here is derived from an EMBL/GenBank/DDBJ whole genome shotgun (WGS) entry which is preliminary data.</text>
</comment>
<dbReference type="InterPro" id="IPR012337">
    <property type="entry name" value="RNaseH-like_sf"/>
</dbReference>
<reference evidence="2 3" key="1">
    <citation type="journal article" date="2023" name="Proc. Natl. Acad. Sci. U.S.A.">
        <title>A global phylogenomic analysis of the shiitake genus Lentinula.</title>
        <authorList>
            <person name="Sierra-Patev S."/>
            <person name="Min B."/>
            <person name="Naranjo-Ortiz M."/>
            <person name="Looney B."/>
            <person name="Konkel Z."/>
            <person name="Slot J.C."/>
            <person name="Sakamoto Y."/>
            <person name="Steenwyk J.L."/>
            <person name="Rokas A."/>
            <person name="Carro J."/>
            <person name="Camarero S."/>
            <person name="Ferreira P."/>
            <person name="Molpeceres G."/>
            <person name="Ruiz-Duenas F.J."/>
            <person name="Serrano A."/>
            <person name="Henrissat B."/>
            <person name="Drula E."/>
            <person name="Hughes K.W."/>
            <person name="Mata J.L."/>
            <person name="Ishikawa N.K."/>
            <person name="Vargas-Isla R."/>
            <person name="Ushijima S."/>
            <person name="Smith C.A."/>
            <person name="Donoghue J."/>
            <person name="Ahrendt S."/>
            <person name="Andreopoulos W."/>
            <person name="He G."/>
            <person name="LaButti K."/>
            <person name="Lipzen A."/>
            <person name="Ng V."/>
            <person name="Riley R."/>
            <person name="Sandor L."/>
            <person name="Barry K."/>
            <person name="Martinez A.T."/>
            <person name="Xiao Y."/>
            <person name="Gibbons J.G."/>
            <person name="Terashima K."/>
            <person name="Grigoriev I.V."/>
            <person name="Hibbett D."/>
        </authorList>
    </citation>
    <scope>NUCLEOTIDE SEQUENCE [LARGE SCALE GENOMIC DNA]</scope>
    <source>
        <strain evidence="2 3">TFB7810</strain>
    </source>
</reference>
<accession>A0A9W8NXK5</accession>
<protein>
    <submittedName>
        <fullName evidence="2">Uncharacterized protein</fullName>
    </submittedName>
</protein>
<name>A0A9W8NXK5_9AGAR</name>
<evidence type="ECO:0000256" key="1">
    <source>
        <dbReference type="SAM" id="MobiDB-lite"/>
    </source>
</evidence>
<feature type="compositionally biased region" description="Basic and acidic residues" evidence="1">
    <location>
        <begin position="82"/>
        <end position="97"/>
    </location>
</feature>